<evidence type="ECO:0000313" key="1">
    <source>
        <dbReference type="EMBL" id="RNA04197.1"/>
    </source>
</evidence>
<sequence length="63" mass="7528">MNSKENFLNYNKGWIRALLLESSARVYVIIYNNKNKRQLINFNMETESKYFNSTVAQKNKSFD</sequence>
<dbReference type="Proteomes" id="UP000276133">
    <property type="component" value="Unassembled WGS sequence"/>
</dbReference>
<proteinExistence type="predicted"/>
<accession>A0A3M7PYI8</accession>
<gene>
    <name evidence="1" type="ORF">BpHYR1_015337</name>
</gene>
<dbReference type="AlphaFoldDB" id="A0A3M7PYI8"/>
<organism evidence="1 2">
    <name type="scientific">Brachionus plicatilis</name>
    <name type="common">Marine rotifer</name>
    <name type="synonym">Brachionus muelleri</name>
    <dbReference type="NCBI Taxonomy" id="10195"/>
    <lineage>
        <taxon>Eukaryota</taxon>
        <taxon>Metazoa</taxon>
        <taxon>Spiralia</taxon>
        <taxon>Gnathifera</taxon>
        <taxon>Rotifera</taxon>
        <taxon>Eurotatoria</taxon>
        <taxon>Monogononta</taxon>
        <taxon>Pseudotrocha</taxon>
        <taxon>Ploima</taxon>
        <taxon>Brachionidae</taxon>
        <taxon>Brachionus</taxon>
    </lineage>
</organism>
<comment type="caution">
    <text evidence="1">The sequence shown here is derived from an EMBL/GenBank/DDBJ whole genome shotgun (WGS) entry which is preliminary data.</text>
</comment>
<protein>
    <submittedName>
        <fullName evidence="1">Uncharacterized protein</fullName>
    </submittedName>
</protein>
<dbReference type="EMBL" id="REGN01008203">
    <property type="protein sequence ID" value="RNA04197.1"/>
    <property type="molecule type" value="Genomic_DNA"/>
</dbReference>
<keyword evidence="2" id="KW-1185">Reference proteome</keyword>
<evidence type="ECO:0000313" key="2">
    <source>
        <dbReference type="Proteomes" id="UP000276133"/>
    </source>
</evidence>
<reference evidence="1 2" key="1">
    <citation type="journal article" date="2018" name="Sci. Rep.">
        <title>Genomic signatures of local adaptation to the degree of environmental predictability in rotifers.</title>
        <authorList>
            <person name="Franch-Gras L."/>
            <person name="Hahn C."/>
            <person name="Garcia-Roger E.M."/>
            <person name="Carmona M.J."/>
            <person name="Serra M."/>
            <person name="Gomez A."/>
        </authorList>
    </citation>
    <scope>NUCLEOTIDE SEQUENCE [LARGE SCALE GENOMIC DNA]</scope>
    <source>
        <strain evidence="1">HYR1</strain>
    </source>
</reference>
<name>A0A3M7PYI8_BRAPC</name>